<accession>A0A6L2LSU3</accession>
<gene>
    <name evidence="2" type="ORF">Tci_036891</name>
</gene>
<dbReference type="InterPro" id="IPR035979">
    <property type="entry name" value="RBD_domain_sf"/>
</dbReference>
<sequence length="421" mass="48451">MTRYLLRKLSRAEDETKEDDVQKISTSVFVTNFPNQFNVKDLWNTCKQYGIVIDSYIPNRQSKACKPGSQSMHTEMESKRTLVLDNTCVNQRDYSNFLLGKVKDIVSLSNLKVVLGIGTWFSQLQQASVDFILDERVTWVEIEGIPLKMWYENKFNRIASLWGTLIHVEDQKELCLHRKRICINTKSNSIILESFKIIYNGKVYWVRAKEISGWVPNFVEDNEEESDTEDEINGEEFIGNDMDSKKCTHWDEDSKNEVAPNSKFEEETTKTKDEDVSVRQDKSNSDDPFNIYDLLNKKDDFNHKNANKENSLNFPPGFTLNNSKEVSVEYPNKSNDPNIHVEESVFGAKKYCVKENAKEDVAESMCLGHFQKAERPRSGGSILQLIDDMVKVGQTMGYNMEGSIKNMVEIIKSQGRNGVHR</sequence>
<feature type="region of interest" description="Disordered" evidence="1">
    <location>
        <begin position="251"/>
        <end position="285"/>
    </location>
</feature>
<name>A0A6L2LSU3_TANCI</name>
<evidence type="ECO:0000313" key="2">
    <source>
        <dbReference type="EMBL" id="GEU64913.1"/>
    </source>
</evidence>
<evidence type="ECO:0000256" key="1">
    <source>
        <dbReference type="SAM" id="MobiDB-lite"/>
    </source>
</evidence>
<comment type="caution">
    <text evidence="2">The sequence shown here is derived from an EMBL/GenBank/DDBJ whole genome shotgun (WGS) entry which is preliminary data.</text>
</comment>
<organism evidence="2">
    <name type="scientific">Tanacetum cinerariifolium</name>
    <name type="common">Dalmatian daisy</name>
    <name type="synonym">Chrysanthemum cinerariifolium</name>
    <dbReference type="NCBI Taxonomy" id="118510"/>
    <lineage>
        <taxon>Eukaryota</taxon>
        <taxon>Viridiplantae</taxon>
        <taxon>Streptophyta</taxon>
        <taxon>Embryophyta</taxon>
        <taxon>Tracheophyta</taxon>
        <taxon>Spermatophyta</taxon>
        <taxon>Magnoliopsida</taxon>
        <taxon>eudicotyledons</taxon>
        <taxon>Gunneridae</taxon>
        <taxon>Pentapetalae</taxon>
        <taxon>asterids</taxon>
        <taxon>campanulids</taxon>
        <taxon>Asterales</taxon>
        <taxon>Asteraceae</taxon>
        <taxon>Asteroideae</taxon>
        <taxon>Anthemideae</taxon>
        <taxon>Anthemidinae</taxon>
        <taxon>Tanacetum</taxon>
    </lineage>
</organism>
<dbReference type="EMBL" id="BKCJ010005101">
    <property type="protein sequence ID" value="GEU64913.1"/>
    <property type="molecule type" value="Genomic_DNA"/>
</dbReference>
<proteinExistence type="predicted"/>
<feature type="compositionally biased region" description="Basic and acidic residues" evidence="1">
    <location>
        <begin position="263"/>
        <end position="285"/>
    </location>
</feature>
<dbReference type="SUPFAM" id="SSF54928">
    <property type="entry name" value="RNA-binding domain, RBD"/>
    <property type="match status" value="1"/>
</dbReference>
<dbReference type="GO" id="GO:0003676">
    <property type="term" value="F:nucleic acid binding"/>
    <property type="evidence" value="ECO:0007669"/>
    <property type="project" value="InterPro"/>
</dbReference>
<reference evidence="2" key="1">
    <citation type="journal article" date="2019" name="Sci. Rep.">
        <title>Draft genome of Tanacetum cinerariifolium, the natural source of mosquito coil.</title>
        <authorList>
            <person name="Yamashiro T."/>
            <person name="Shiraishi A."/>
            <person name="Satake H."/>
            <person name="Nakayama K."/>
        </authorList>
    </citation>
    <scope>NUCLEOTIDE SEQUENCE</scope>
</reference>
<protein>
    <submittedName>
        <fullName evidence="2">Nucleotide-binding alpha-beta plait domain-containing protein</fullName>
    </submittedName>
</protein>
<dbReference type="AlphaFoldDB" id="A0A6L2LSU3"/>